<organism evidence="2 3">
    <name type="scientific">Stylosanthes scabra</name>
    <dbReference type="NCBI Taxonomy" id="79078"/>
    <lineage>
        <taxon>Eukaryota</taxon>
        <taxon>Viridiplantae</taxon>
        <taxon>Streptophyta</taxon>
        <taxon>Embryophyta</taxon>
        <taxon>Tracheophyta</taxon>
        <taxon>Spermatophyta</taxon>
        <taxon>Magnoliopsida</taxon>
        <taxon>eudicotyledons</taxon>
        <taxon>Gunneridae</taxon>
        <taxon>Pentapetalae</taxon>
        <taxon>rosids</taxon>
        <taxon>fabids</taxon>
        <taxon>Fabales</taxon>
        <taxon>Fabaceae</taxon>
        <taxon>Papilionoideae</taxon>
        <taxon>50 kb inversion clade</taxon>
        <taxon>dalbergioids sensu lato</taxon>
        <taxon>Dalbergieae</taxon>
        <taxon>Pterocarpus clade</taxon>
        <taxon>Stylosanthes</taxon>
    </lineage>
</organism>
<dbReference type="EMBL" id="JASCZI010030539">
    <property type="protein sequence ID" value="MED6123461.1"/>
    <property type="molecule type" value="Genomic_DNA"/>
</dbReference>
<proteinExistence type="predicted"/>
<feature type="compositionally biased region" description="Basic residues" evidence="1">
    <location>
        <begin position="102"/>
        <end position="113"/>
    </location>
</feature>
<sequence length="168" mass="18578">MKSKGQSKNIFVRIMVSPIRALGKARDIYVRSITKCGDSMNYSNPMDAANRFSALSRSHSAATSRRSELSNDEDFAELIRAASARALGNRIDMDFVLKQHQHQQHQNHHHVHNSKGLPKSSSVGMARIDEEGDYSEGSVGVHGGFGVPELYPRSKSYAVSKSHHVVAF</sequence>
<gene>
    <name evidence="2" type="ORF">PIB30_049351</name>
</gene>
<dbReference type="PANTHER" id="PTHR33526">
    <property type="entry name" value="OS07G0123800 PROTEIN"/>
    <property type="match status" value="1"/>
</dbReference>
<dbReference type="PIRSF" id="PIRSF031279">
    <property type="entry name" value="UCP031279"/>
    <property type="match status" value="1"/>
</dbReference>
<dbReference type="InterPro" id="IPR016972">
    <property type="entry name" value="UCP031279"/>
</dbReference>
<reference evidence="2 3" key="1">
    <citation type="journal article" date="2023" name="Plants (Basel)">
        <title>Bridging the Gap: Combining Genomics and Transcriptomics Approaches to Understand Stylosanthes scabra, an Orphan Legume from the Brazilian Caatinga.</title>
        <authorList>
            <person name="Ferreira-Neto J.R.C."/>
            <person name="da Silva M.D."/>
            <person name="Binneck E."/>
            <person name="de Melo N.F."/>
            <person name="da Silva R.H."/>
            <person name="de Melo A.L.T.M."/>
            <person name="Pandolfi V."/>
            <person name="Bustamante F.O."/>
            <person name="Brasileiro-Vidal A.C."/>
            <person name="Benko-Iseppon A.M."/>
        </authorList>
    </citation>
    <scope>NUCLEOTIDE SEQUENCE [LARGE SCALE GENOMIC DNA]</scope>
    <source>
        <tissue evidence="2">Leaves</tissue>
    </source>
</reference>
<evidence type="ECO:0000313" key="2">
    <source>
        <dbReference type="EMBL" id="MED6123461.1"/>
    </source>
</evidence>
<accession>A0ABU6RHF2</accession>
<dbReference type="Proteomes" id="UP001341840">
    <property type="component" value="Unassembled WGS sequence"/>
</dbReference>
<protein>
    <submittedName>
        <fullName evidence="2">Uncharacterized protein</fullName>
    </submittedName>
</protein>
<feature type="region of interest" description="Disordered" evidence="1">
    <location>
        <begin position="102"/>
        <end position="122"/>
    </location>
</feature>
<name>A0ABU6RHF2_9FABA</name>
<evidence type="ECO:0000313" key="3">
    <source>
        <dbReference type="Proteomes" id="UP001341840"/>
    </source>
</evidence>
<dbReference type="PANTHER" id="PTHR33526:SF36">
    <property type="entry name" value="DUF4005 DOMAIN-CONTAINING PROTEIN"/>
    <property type="match status" value="1"/>
</dbReference>
<comment type="caution">
    <text evidence="2">The sequence shown here is derived from an EMBL/GenBank/DDBJ whole genome shotgun (WGS) entry which is preliminary data.</text>
</comment>
<keyword evidence="3" id="KW-1185">Reference proteome</keyword>
<evidence type="ECO:0000256" key="1">
    <source>
        <dbReference type="SAM" id="MobiDB-lite"/>
    </source>
</evidence>